<evidence type="ECO:0000313" key="2">
    <source>
        <dbReference type="Proteomes" id="UP001054252"/>
    </source>
</evidence>
<dbReference type="EMBL" id="BPVZ01000060">
    <property type="protein sequence ID" value="GKV22539.1"/>
    <property type="molecule type" value="Genomic_DNA"/>
</dbReference>
<protein>
    <submittedName>
        <fullName evidence="1">Uncharacterized protein</fullName>
    </submittedName>
</protein>
<reference evidence="1 2" key="1">
    <citation type="journal article" date="2021" name="Commun. Biol.">
        <title>The genome of Shorea leprosula (Dipterocarpaceae) highlights the ecological relevance of drought in aseasonal tropical rainforests.</title>
        <authorList>
            <person name="Ng K.K.S."/>
            <person name="Kobayashi M.J."/>
            <person name="Fawcett J.A."/>
            <person name="Hatakeyama M."/>
            <person name="Paape T."/>
            <person name="Ng C.H."/>
            <person name="Ang C.C."/>
            <person name="Tnah L.H."/>
            <person name="Lee C.T."/>
            <person name="Nishiyama T."/>
            <person name="Sese J."/>
            <person name="O'Brien M.J."/>
            <person name="Copetti D."/>
            <person name="Mohd Noor M.I."/>
            <person name="Ong R.C."/>
            <person name="Putra M."/>
            <person name="Sireger I.Z."/>
            <person name="Indrioko S."/>
            <person name="Kosugi Y."/>
            <person name="Izuno A."/>
            <person name="Isagi Y."/>
            <person name="Lee S.L."/>
            <person name="Shimizu K.K."/>
        </authorList>
    </citation>
    <scope>NUCLEOTIDE SEQUENCE [LARGE SCALE GENOMIC DNA]</scope>
    <source>
        <strain evidence="1">214</strain>
    </source>
</reference>
<sequence>MMPGLTVHLTYDENSIKKVKHLLDLLRTNWIPSDDAMHEYKNVQEMKFIRSATELREAGIKYRRGKGCNLFDIKYENGTLYIPALSLEDHTERLYSISLPVKGSLMMDLQNT</sequence>
<keyword evidence="2" id="KW-1185">Reference proteome</keyword>
<dbReference type="PANTHER" id="PTHR31170">
    <property type="entry name" value="BNAC04G53230D PROTEIN"/>
    <property type="match status" value="1"/>
</dbReference>
<organism evidence="1 2">
    <name type="scientific">Rubroshorea leprosula</name>
    <dbReference type="NCBI Taxonomy" id="152421"/>
    <lineage>
        <taxon>Eukaryota</taxon>
        <taxon>Viridiplantae</taxon>
        <taxon>Streptophyta</taxon>
        <taxon>Embryophyta</taxon>
        <taxon>Tracheophyta</taxon>
        <taxon>Spermatophyta</taxon>
        <taxon>Magnoliopsida</taxon>
        <taxon>eudicotyledons</taxon>
        <taxon>Gunneridae</taxon>
        <taxon>Pentapetalae</taxon>
        <taxon>rosids</taxon>
        <taxon>malvids</taxon>
        <taxon>Malvales</taxon>
        <taxon>Dipterocarpaceae</taxon>
        <taxon>Rubroshorea</taxon>
    </lineage>
</organism>
<dbReference type="AlphaFoldDB" id="A0AAV5KD64"/>
<gene>
    <name evidence="1" type="ORF">SLEP1_g32401</name>
</gene>
<proteinExistence type="predicted"/>
<accession>A0AAV5KD64</accession>
<evidence type="ECO:0000313" key="1">
    <source>
        <dbReference type="EMBL" id="GKV22539.1"/>
    </source>
</evidence>
<dbReference type="Proteomes" id="UP001054252">
    <property type="component" value="Unassembled WGS sequence"/>
</dbReference>
<dbReference type="Pfam" id="PF03140">
    <property type="entry name" value="DUF247"/>
    <property type="match status" value="1"/>
</dbReference>
<comment type="caution">
    <text evidence="1">The sequence shown here is derived from an EMBL/GenBank/DDBJ whole genome shotgun (WGS) entry which is preliminary data.</text>
</comment>
<name>A0AAV5KD64_9ROSI</name>
<dbReference type="PANTHER" id="PTHR31170:SF25">
    <property type="entry name" value="BNAA09G04570D PROTEIN"/>
    <property type="match status" value="1"/>
</dbReference>
<dbReference type="InterPro" id="IPR004158">
    <property type="entry name" value="DUF247_pln"/>
</dbReference>